<proteinExistence type="predicted"/>
<keyword evidence="2" id="KW-1185">Reference proteome</keyword>
<accession>A0A6A5EWB7</accession>
<dbReference type="EMBL" id="VHII01000010">
    <property type="protein sequence ID" value="KAF1385170.1"/>
    <property type="molecule type" value="Genomic_DNA"/>
</dbReference>
<protein>
    <submittedName>
        <fullName evidence="1">Uncharacterized protein</fullName>
    </submittedName>
</protein>
<feature type="non-terminal residue" evidence="1">
    <location>
        <position position="75"/>
    </location>
</feature>
<name>A0A6A5EWB7_PERFL</name>
<gene>
    <name evidence="1" type="ORF">PFLUV_G00127890</name>
</gene>
<evidence type="ECO:0000313" key="1">
    <source>
        <dbReference type="EMBL" id="KAF1385170.1"/>
    </source>
</evidence>
<organism evidence="1 2">
    <name type="scientific">Perca fluviatilis</name>
    <name type="common">European perch</name>
    <dbReference type="NCBI Taxonomy" id="8168"/>
    <lineage>
        <taxon>Eukaryota</taxon>
        <taxon>Metazoa</taxon>
        <taxon>Chordata</taxon>
        <taxon>Craniata</taxon>
        <taxon>Vertebrata</taxon>
        <taxon>Euteleostomi</taxon>
        <taxon>Actinopterygii</taxon>
        <taxon>Neopterygii</taxon>
        <taxon>Teleostei</taxon>
        <taxon>Neoteleostei</taxon>
        <taxon>Acanthomorphata</taxon>
        <taxon>Eupercaria</taxon>
        <taxon>Perciformes</taxon>
        <taxon>Percoidei</taxon>
        <taxon>Percidae</taxon>
        <taxon>Percinae</taxon>
        <taxon>Perca</taxon>
    </lineage>
</organism>
<dbReference type="AlphaFoldDB" id="A0A6A5EWB7"/>
<sequence>MWRRSYLQTQRPIIMMSENLEPSDDVSLLHPHELEHPREEDGHCPLPFRLQLIDDLSYEDVKKCYRGSVSPFAQK</sequence>
<reference evidence="1 2" key="1">
    <citation type="submission" date="2019-06" db="EMBL/GenBank/DDBJ databases">
        <title>A chromosome-scale genome assembly of the European perch, Perca fluviatilis.</title>
        <authorList>
            <person name="Roques C."/>
            <person name="Zahm M."/>
            <person name="Cabau C."/>
            <person name="Klopp C."/>
            <person name="Bouchez O."/>
            <person name="Donnadieu C."/>
            <person name="Kuhl H."/>
            <person name="Gislard M."/>
            <person name="Guendouz S."/>
            <person name="Journot L."/>
            <person name="Haffray P."/>
            <person name="Bestin A."/>
            <person name="Morvezen R."/>
            <person name="Feron R."/>
            <person name="Wen M."/>
            <person name="Jouanno E."/>
            <person name="Herpin A."/>
            <person name="Schartl M."/>
            <person name="Postlethwait J."/>
            <person name="Schaerlinger B."/>
            <person name="Chardard D."/>
            <person name="Lecocq T."/>
            <person name="Poncet C."/>
            <person name="Jaffrelo L."/>
            <person name="Lampietro C."/>
            <person name="Guiguen Y."/>
        </authorList>
    </citation>
    <scope>NUCLEOTIDE SEQUENCE [LARGE SCALE GENOMIC DNA]</scope>
    <source>
        <tissue evidence="1">Blood</tissue>
    </source>
</reference>
<dbReference type="Proteomes" id="UP000465112">
    <property type="component" value="Chromosome 10"/>
</dbReference>
<comment type="caution">
    <text evidence="1">The sequence shown here is derived from an EMBL/GenBank/DDBJ whole genome shotgun (WGS) entry which is preliminary data.</text>
</comment>
<evidence type="ECO:0000313" key="2">
    <source>
        <dbReference type="Proteomes" id="UP000465112"/>
    </source>
</evidence>